<dbReference type="OrthoDB" id="9803010at2"/>
<feature type="binding site" evidence="4">
    <location>
        <position position="146"/>
    </location>
    <ligand>
        <name>NADP(+)</name>
        <dbReference type="ChEBI" id="CHEBI:58349"/>
    </ligand>
</feature>
<evidence type="ECO:0000259" key="5">
    <source>
        <dbReference type="Pfam" id="PF01370"/>
    </source>
</evidence>
<dbReference type="GO" id="GO:0005975">
    <property type="term" value="P:carbohydrate metabolic process"/>
    <property type="evidence" value="ECO:0007669"/>
    <property type="project" value="UniProtKB-UniRule"/>
</dbReference>
<keyword evidence="3 4" id="KW-0119">Carbohydrate metabolism</keyword>
<keyword evidence="7" id="KW-1185">Reference proteome</keyword>
<comment type="domain">
    <text evidence="4">Contains a large N-terminal NADP-binding domain, and a smaller C-terminal substrate-binding domain.</text>
</comment>
<evidence type="ECO:0000256" key="3">
    <source>
        <dbReference type="ARBA" id="ARBA00023277"/>
    </source>
</evidence>
<dbReference type="InterPro" id="IPR036291">
    <property type="entry name" value="NAD(P)-bd_dom_sf"/>
</dbReference>
<comment type="catalytic activity">
    <reaction evidence="4">
        <text>ADP-D-glycero-beta-D-manno-heptose = ADP-L-glycero-beta-D-manno-heptose</text>
        <dbReference type="Rhea" id="RHEA:17577"/>
        <dbReference type="ChEBI" id="CHEBI:59967"/>
        <dbReference type="ChEBI" id="CHEBI:61506"/>
        <dbReference type="EC" id="5.1.3.20"/>
    </reaction>
</comment>
<comment type="subunit">
    <text evidence="4">Homopentamer.</text>
</comment>
<dbReference type="RefSeq" id="WP_092064529.1">
    <property type="nucleotide sequence ID" value="NZ_FNIN01000003.1"/>
</dbReference>
<comment type="cofactor">
    <cofactor evidence="4">
        <name>NADP(+)</name>
        <dbReference type="ChEBI" id="CHEBI:58349"/>
    </cofactor>
    <text evidence="4">Binds 1 NADP(+) per subunit.</text>
</comment>
<dbReference type="Gene3D" id="3.90.25.10">
    <property type="entry name" value="UDP-galactose 4-epimerase, domain 1"/>
    <property type="match status" value="1"/>
</dbReference>
<feature type="binding site" evidence="4">
    <location>
        <position position="170"/>
    </location>
    <ligand>
        <name>NADP(+)</name>
        <dbReference type="ChEBI" id="CHEBI:58349"/>
    </ligand>
</feature>
<dbReference type="Proteomes" id="UP000199602">
    <property type="component" value="Unassembled WGS sequence"/>
</dbReference>
<proteinExistence type="inferred from homology"/>
<dbReference type="PANTHER" id="PTHR43103">
    <property type="entry name" value="NUCLEOSIDE-DIPHOSPHATE-SUGAR EPIMERASE"/>
    <property type="match status" value="1"/>
</dbReference>
<dbReference type="CDD" id="cd05248">
    <property type="entry name" value="ADP_GME_SDR_e"/>
    <property type="match status" value="1"/>
</dbReference>
<feature type="binding site" evidence="4">
    <location>
        <begin position="201"/>
        <end position="204"/>
    </location>
    <ligand>
        <name>substrate</name>
    </ligand>
</feature>
<comment type="similarity">
    <text evidence="4">Belongs to the NAD(P)-dependent epimerase/dehydratase family. HldD subfamily.</text>
</comment>
<dbReference type="UniPathway" id="UPA00356">
    <property type="reaction ID" value="UER00440"/>
</dbReference>
<feature type="active site" description="Proton acceptor" evidence="4">
    <location>
        <position position="178"/>
    </location>
</feature>
<keyword evidence="1 4" id="KW-0521">NADP</keyword>
<feature type="binding site" evidence="4">
    <location>
        <begin position="31"/>
        <end position="32"/>
    </location>
    <ligand>
        <name>NADP(+)</name>
        <dbReference type="ChEBI" id="CHEBI:58349"/>
    </ligand>
</feature>
<sequence length="324" mass="37274">MYIVTGGAGFIGSAFVWQLNQIGIDKILIVDNLSTSEKWKNLVGLRYKDYIHKESFLPLLTTEKLGKIKAIIHMGACSSTTEKDADYLMSNNFHYSKTLAKYALSHDIRFIYASSAATYGDGSKGFDDNEKELESLRPLNMYGYSKHIFDLWLKRENLLSQVVGLKFFNVFGPNEYHKEDMKSVVCKAYFQIKETGKIKLFKSYNPDYQHGEQKRDFVYVKDCTKIMSWLLEHPNVNGIFNVGTGKARSWNDLAKAVFRAMNLPENIEYIEMPKQLRGKYQYFTQANMQKLSATGCPCDFLSLEDAVLDYVQNHLSQDYPYLES</sequence>
<dbReference type="InterPro" id="IPR001509">
    <property type="entry name" value="Epimerase_deHydtase"/>
</dbReference>
<feature type="binding site" evidence="4">
    <location>
        <position position="91"/>
    </location>
    <ligand>
        <name>NADP(+)</name>
        <dbReference type="ChEBI" id="CHEBI:58349"/>
    </ligand>
</feature>
<gene>
    <name evidence="4" type="primary">hldD</name>
    <name evidence="6" type="ORF">SAMN04488516_103201</name>
</gene>
<feature type="binding site" evidence="4">
    <location>
        <position position="169"/>
    </location>
    <ligand>
        <name>substrate</name>
    </ligand>
</feature>
<evidence type="ECO:0000256" key="4">
    <source>
        <dbReference type="HAMAP-Rule" id="MF_01601"/>
    </source>
</evidence>
<dbReference type="EMBL" id="FNIN01000003">
    <property type="protein sequence ID" value="SDN61737.1"/>
    <property type="molecule type" value="Genomic_DNA"/>
</dbReference>
<feature type="binding site" evidence="4">
    <location>
        <position position="53"/>
    </location>
    <ligand>
        <name>NADP(+)</name>
        <dbReference type="ChEBI" id="CHEBI:58349"/>
    </ligand>
</feature>
<dbReference type="STRING" id="206665.SAMN04488516_103201"/>
<comment type="pathway">
    <text evidence="4">Nucleotide-sugar biosynthesis; ADP-L-glycero-beta-D-manno-heptose biosynthesis; ADP-L-glycero-beta-D-manno-heptose from D-glycero-beta-D-manno-heptose 7-phosphate: step 4/4.</text>
</comment>
<feature type="domain" description="NAD-dependent epimerase/dehydratase" evidence="5">
    <location>
        <begin position="3"/>
        <end position="243"/>
    </location>
</feature>
<dbReference type="InterPro" id="IPR011912">
    <property type="entry name" value="Heptose_epim"/>
</dbReference>
<accession>A0A1H0CV14</accession>
<dbReference type="Pfam" id="PF01370">
    <property type="entry name" value="Epimerase"/>
    <property type="match status" value="1"/>
</dbReference>
<dbReference type="HAMAP" id="MF_01601">
    <property type="entry name" value="Heptose_epimerase"/>
    <property type="match status" value="1"/>
</dbReference>
<dbReference type="PANTHER" id="PTHR43103:SF3">
    <property type="entry name" value="ADP-L-GLYCERO-D-MANNO-HEPTOSE-6-EPIMERASE"/>
    <property type="match status" value="1"/>
</dbReference>
<feature type="binding site" evidence="4">
    <location>
        <position position="38"/>
    </location>
    <ligand>
        <name>NADP(+)</name>
        <dbReference type="ChEBI" id="CHEBI:58349"/>
    </ligand>
</feature>
<evidence type="ECO:0000313" key="7">
    <source>
        <dbReference type="Proteomes" id="UP000199602"/>
    </source>
</evidence>
<evidence type="ECO:0000256" key="2">
    <source>
        <dbReference type="ARBA" id="ARBA00023235"/>
    </source>
</evidence>
<dbReference type="AlphaFoldDB" id="A0A1H0CV14"/>
<feature type="active site" description="Proton acceptor" evidence="4">
    <location>
        <position position="142"/>
    </location>
</feature>
<dbReference type="Gene3D" id="3.40.50.720">
    <property type="entry name" value="NAD(P)-binding Rossmann-like Domain"/>
    <property type="match status" value="1"/>
</dbReference>
<keyword evidence="2 4" id="KW-0413">Isomerase</keyword>
<reference evidence="6 7" key="1">
    <citation type="submission" date="2016-10" db="EMBL/GenBank/DDBJ databases">
        <authorList>
            <person name="de Groot N.N."/>
        </authorList>
    </citation>
    <scope>NUCLEOTIDE SEQUENCE [LARGE SCALE GENOMIC DNA]</scope>
    <source>
        <strain evidence="6 7">DSM 15269</strain>
    </source>
</reference>
<comment type="function">
    <text evidence="4">Catalyzes the interconversion between ADP-D-glycero-beta-D-manno-heptose and ADP-L-glycero-beta-D-manno-heptose via an epimerization at carbon 6 of the heptose.</text>
</comment>
<dbReference type="GO" id="GO:0097171">
    <property type="term" value="P:ADP-L-glycero-beta-D-manno-heptose biosynthetic process"/>
    <property type="evidence" value="ECO:0007669"/>
    <property type="project" value="UniProtKB-UniPathway"/>
</dbReference>
<feature type="binding site" evidence="4">
    <location>
        <position position="180"/>
    </location>
    <ligand>
        <name>substrate</name>
    </ligand>
</feature>
<feature type="binding site" evidence="4">
    <location>
        <position position="178"/>
    </location>
    <ligand>
        <name>NADP(+)</name>
        <dbReference type="ChEBI" id="CHEBI:58349"/>
    </ligand>
</feature>
<dbReference type="GO" id="GO:0050661">
    <property type="term" value="F:NADP binding"/>
    <property type="evidence" value="ECO:0007669"/>
    <property type="project" value="InterPro"/>
</dbReference>
<feature type="binding site" evidence="4">
    <location>
        <begin position="10"/>
        <end position="11"/>
    </location>
    <ligand>
        <name>NADP(+)</name>
        <dbReference type="ChEBI" id="CHEBI:58349"/>
    </ligand>
</feature>
<dbReference type="EC" id="5.1.3.20" evidence="4"/>
<protein>
    <recommendedName>
        <fullName evidence="4">ADP-L-glycero-D-manno-heptose-6-epimerase</fullName>
        <ecNumber evidence="4">5.1.3.20</ecNumber>
    </recommendedName>
    <alternativeName>
        <fullName evidence="4">ADP-L-glycero-beta-D-manno-heptose-6-epimerase</fullName>
        <shortName evidence="4">ADP-glyceromanno-heptose 6-epimerase</shortName>
        <shortName evidence="4">ADP-hep 6-epimerase</shortName>
        <shortName evidence="4">AGME</shortName>
    </alternativeName>
</protein>
<name>A0A1H0CV14_9BACT</name>
<organism evidence="6 7">
    <name type="scientific">Desulfonauticus submarinus</name>
    <dbReference type="NCBI Taxonomy" id="206665"/>
    <lineage>
        <taxon>Bacteria</taxon>
        <taxon>Pseudomonadati</taxon>
        <taxon>Thermodesulfobacteriota</taxon>
        <taxon>Desulfovibrionia</taxon>
        <taxon>Desulfovibrionales</taxon>
        <taxon>Desulfonauticaceae</taxon>
        <taxon>Desulfonauticus</taxon>
    </lineage>
</organism>
<feature type="binding site" evidence="4">
    <location>
        <position position="280"/>
    </location>
    <ligand>
        <name>substrate</name>
    </ligand>
</feature>
<evidence type="ECO:0000313" key="6">
    <source>
        <dbReference type="EMBL" id="SDN61737.1"/>
    </source>
</evidence>
<dbReference type="NCBIfam" id="TIGR02197">
    <property type="entry name" value="heptose_epim"/>
    <property type="match status" value="1"/>
</dbReference>
<dbReference type="GO" id="GO:0008712">
    <property type="term" value="F:ADP-glyceromanno-heptose 6-epimerase activity"/>
    <property type="evidence" value="ECO:0007669"/>
    <property type="project" value="UniProtKB-UniRule"/>
</dbReference>
<feature type="binding site" evidence="4">
    <location>
        <begin position="74"/>
        <end position="78"/>
    </location>
    <ligand>
        <name>NADP(+)</name>
        <dbReference type="ChEBI" id="CHEBI:58349"/>
    </ligand>
</feature>
<feature type="binding site" evidence="4">
    <location>
        <position position="187"/>
    </location>
    <ligand>
        <name>substrate</name>
    </ligand>
</feature>
<dbReference type="SUPFAM" id="SSF51735">
    <property type="entry name" value="NAD(P)-binding Rossmann-fold domains"/>
    <property type="match status" value="1"/>
</dbReference>
<evidence type="ECO:0000256" key="1">
    <source>
        <dbReference type="ARBA" id="ARBA00022857"/>
    </source>
</evidence>
<feature type="binding site" evidence="4">
    <location>
        <position position="215"/>
    </location>
    <ligand>
        <name>substrate</name>
    </ligand>
</feature>